<dbReference type="Proteomes" id="UP000236291">
    <property type="component" value="Unassembled WGS sequence"/>
</dbReference>
<evidence type="ECO:0000313" key="2">
    <source>
        <dbReference type="Proteomes" id="UP000236291"/>
    </source>
</evidence>
<dbReference type="AlphaFoldDB" id="A0A2K3LL58"/>
<organism evidence="1 2">
    <name type="scientific">Trifolium pratense</name>
    <name type="common">Red clover</name>
    <dbReference type="NCBI Taxonomy" id="57577"/>
    <lineage>
        <taxon>Eukaryota</taxon>
        <taxon>Viridiplantae</taxon>
        <taxon>Streptophyta</taxon>
        <taxon>Embryophyta</taxon>
        <taxon>Tracheophyta</taxon>
        <taxon>Spermatophyta</taxon>
        <taxon>Magnoliopsida</taxon>
        <taxon>eudicotyledons</taxon>
        <taxon>Gunneridae</taxon>
        <taxon>Pentapetalae</taxon>
        <taxon>rosids</taxon>
        <taxon>fabids</taxon>
        <taxon>Fabales</taxon>
        <taxon>Fabaceae</taxon>
        <taxon>Papilionoideae</taxon>
        <taxon>50 kb inversion clade</taxon>
        <taxon>NPAAA clade</taxon>
        <taxon>Hologalegina</taxon>
        <taxon>IRL clade</taxon>
        <taxon>Trifolieae</taxon>
        <taxon>Trifolium</taxon>
    </lineage>
</organism>
<gene>
    <name evidence="1" type="ORF">L195_g035265</name>
</gene>
<comment type="caution">
    <text evidence="1">The sequence shown here is derived from an EMBL/GenBank/DDBJ whole genome shotgun (WGS) entry which is preliminary data.</text>
</comment>
<reference evidence="1 2" key="2">
    <citation type="journal article" date="2017" name="Front. Plant Sci.">
        <title>Gene Classification and Mining of Molecular Markers Useful in Red Clover (Trifolium pratense) Breeding.</title>
        <authorList>
            <person name="Istvanek J."/>
            <person name="Dluhosova J."/>
            <person name="Dluhos P."/>
            <person name="Patkova L."/>
            <person name="Nedelnik J."/>
            <person name="Repkova J."/>
        </authorList>
    </citation>
    <scope>NUCLEOTIDE SEQUENCE [LARGE SCALE GENOMIC DNA]</scope>
    <source>
        <strain evidence="2">cv. Tatra</strain>
        <tissue evidence="1">Young leaves</tissue>
    </source>
</reference>
<proteinExistence type="predicted"/>
<sequence length="94" mass="10468">MISSCDFTNASDSPTIVNTSQLRRDCEHRQGLSTADSNLQQPCNNVTNRSALIALDDLRRPRLQQLSFACDSSIFIGKKIGKPNGAIYMAIFRY</sequence>
<dbReference type="EMBL" id="ASHM01035654">
    <property type="protein sequence ID" value="PNX79281.1"/>
    <property type="molecule type" value="Genomic_DNA"/>
</dbReference>
<protein>
    <submittedName>
        <fullName evidence="1">Uncharacterized protein</fullName>
    </submittedName>
</protein>
<reference evidence="1 2" key="1">
    <citation type="journal article" date="2014" name="Am. J. Bot.">
        <title>Genome assembly and annotation for red clover (Trifolium pratense; Fabaceae).</title>
        <authorList>
            <person name="Istvanek J."/>
            <person name="Jaros M."/>
            <person name="Krenek A."/>
            <person name="Repkova J."/>
        </authorList>
    </citation>
    <scope>NUCLEOTIDE SEQUENCE [LARGE SCALE GENOMIC DNA]</scope>
    <source>
        <strain evidence="2">cv. Tatra</strain>
        <tissue evidence="1">Young leaves</tissue>
    </source>
</reference>
<accession>A0A2K3LL58</accession>
<name>A0A2K3LL58_TRIPR</name>
<evidence type="ECO:0000313" key="1">
    <source>
        <dbReference type="EMBL" id="PNX79281.1"/>
    </source>
</evidence>